<evidence type="ECO:0000313" key="2">
    <source>
        <dbReference type="EMBL" id="MFC3576867.1"/>
    </source>
</evidence>
<comment type="caution">
    <text evidence="2">The sequence shown here is derived from an EMBL/GenBank/DDBJ whole genome shotgun (WGS) entry which is preliminary data.</text>
</comment>
<organism evidence="2 3">
    <name type="scientific">Streptomyces yaanensis</name>
    <dbReference type="NCBI Taxonomy" id="1142239"/>
    <lineage>
        <taxon>Bacteria</taxon>
        <taxon>Bacillati</taxon>
        <taxon>Actinomycetota</taxon>
        <taxon>Actinomycetes</taxon>
        <taxon>Kitasatosporales</taxon>
        <taxon>Streptomycetaceae</taxon>
        <taxon>Streptomyces</taxon>
    </lineage>
</organism>
<sequence length="586" mass="59596">MSRLSREQNRGRPAVGAAPEGGAGSGVTPIEVHVPAAARDGVPGLGATVGGMPVAAGPGESVQQTVLNHLHRLTLATGHPVLATVHDERIGFVVPIQVHADGSSELTGEPVRMGAPAETDSHPTPDPTAPRPAPDPTALRPAPDPTAPRPASDPTAPRPAPARGTPASVSEERPTLTPAPVERPAPASAPQATPAASQVAPLQPPTFASQAASAAPQVAPAASQVAPPSLPQPPEPAPPVVPAFSADPVPHSVGPIPESGESVQDGGPARPGGVVDTFVLRAVAEQGPLISATTGPAQVLPGAADDGALPLPPPETRAPGTVSPPTGVFGPPPVVPPVAFPTTQQPPTWPAPAPSLAQAPEVPLPPTTDADPGPDPRSAPDMRPTALLRAVPVSEVEEETKEPPVREFEVAEAVLAPESGSVPPDGTGGPTAEPLARINAAVRQGQIEEAAAMAEQAVTEAAVTLGADHPDVLRLHELTAYIAYLAGDALRSFQLSLELARLRHRLRDPRGAYGDVQSAAAAWRAVRDPVQGLDLGHDLIGVWSELAAGEGPAADDLDQLERARTRMGRLAERARTAAGGEPPHGR</sequence>
<feature type="compositionally biased region" description="Low complexity" evidence="1">
    <location>
        <begin position="184"/>
        <end position="227"/>
    </location>
</feature>
<dbReference type="EMBL" id="JBHRWR010000021">
    <property type="protein sequence ID" value="MFC3576867.1"/>
    <property type="molecule type" value="Genomic_DNA"/>
</dbReference>
<feature type="compositionally biased region" description="Pro residues" evidence="1">
    <location>
        <begin position="228"/>
        <end position="241"/>
    </location>
</feature>
<proteinExistence type="predicted"/>
<reference evidence="3" key="1">
    <citation type="journal article" date="2019" name="Int. J. Syst. Evol. Microbiol.">
        <title>The Global Catalogue of Microorganisms (GCM) 10K type strain sequencing project: providing services to taxonomists for standard genome sequencing and annotation.</title>
        <authorList>
            <consortium name="The Broad Institute Genomics Platform"/>
            <consortium name="The Broad Institute Genome Sequencing Center for Infectious Disease"/>
            <person name="Wu L."/>
            <person name="Ma J."/>
        </authorList>
    </citation>
    <scope>NUCLEOTIDE SEQUENCE [LARGE SCALE GENOMIC DNA]</scope>
    <source>
        <strain evidence="3">CGMCC 4.7035</strain>
    </source>
</reference>
<feature type="compositionally biased region" description="Low complexity" evidence="1">
    <location>
        <begin position="319"/>
        <end position="329"/>
    </location>
</feature>
<feature type="region of interest" description="Disordered" evidence="1">
    <location>
        <begin position="293"/>
        <end position="382"/>
    </location>
</feature>
<evidence type="ECO:0000256" key="1">
    <source>
        <dbReference type="SAM" id="MobiDB-lite"/>
    </source>
</evidence>
<feature type="compositionally biased region" description="Pro residues" evidence="1">
    <location>
        <begin position="330"/>
        <end position="339"/>
    </location>
</feature>
<feature type="region of interest" description="Disordered" evidence="1">
    <location>
        <begin position="1"/>
        <end position="28"/>
    </location>
</feature>
<feature type="compositionally biased region" description="Basic and acidic residues" evidence="1">
    <location>
        <begin position="1"/>
        <end position="10"/>
    </location>
</feature>
<dbReference type="RefSeq" id="WP_310763858.1">
    <property type="nucleotide sequence ID" value="NZ_JBHRWR010000021.1"/>
</dbReference>
<keyword evidence="3" id="KW-1185">Reference proteome</keyword>
<feature type="region of interest" description="Disordered" evidence="1">
    <location>
        <begin position="103"/>
        <end position="273"/>
    </location>
</feature>
<feature type="compositionally biased region" description="Pro residues" evidence="1">
    <location>
        <begin position="124"/>
        <end position="135"/>
    </location>
</feature>
<accession>A0ABV7SMF2</accession>
<protein>
    <recommendedName>
        <fullName evidence="4">Tetratricopeptide repeat protein</fullName>
    </recommendedName>
</protein>
<evidence type="ECO:0000313" key="3">
    <source>
        <dbReference type="Proteomes" id="UP001595701"/>
    </source>
</evidence>
<name>A0ABV7SMF2_9ACTN</name>
<feature type="compositionally biased region" description="Low complexity" evidence="1">
    <location>
        <begin position="300"/>
        <end position="309"/>
    </location>
</feature>
<feature type="compositionally biased region" description="Low complexity" evidence="1">
    <location>
        <begin position="149"/>
        <end position="167"/>
    </location>
</feature>
<dbReference type="Proteomes" id="UP001595701">
    <property type="component" value="Unassembled WGS sequence"/>
</dbReference>
<evidence type="ECO:0008006" key="4">
    <source>
        <dbReference type="Google" id="ProtNLM"/>
    </source>
</evidence>
<gene>
    <name evidence="2" type="ORF">ACFOZ0_27030</name>
</gene>